<feature type="domain" description="Histone deacetylase" evidence="11">
    <location>
        <begin position="191"/>
        <end position="260"/>
    </location>
</feature>
<evidence type="ECO:0000256" key="9">
    <source>
        <dbReference type="ARBA" id="ARBA00023242"/>
    </source>
</evidence>
<dbReference type="Gene3D" id="3.40.800.20">
    <property type="entry name" value="Histone deacetylase domain"/>
    <property type="match status" value="3"/>
</dbReference>
<dbReference type="PANTHER" id="PTHR10625">
    <property type="entry name" value="HISTONE DEACETYLASE HDAC1-RELATED"/>
    <property type="match status" value="1"/>
</dbReference>
<sequence>MRSEQGQGPGSLQSVSKANGPGPAIIADSAAIHNSSSSSSSSKHSVGLVHDVELLLHKHPARKHPESPERILAIMQELTSQGVLQRCTMVATESLEEGALNRVHSEHYLGRLQAVLGKPASAVAEEAQQYDSVFMNEHSVDCARRAAAGLISLTAAVLRGTVRSGVALIRPPGHHAEPHGAKAVLVTWLTAAVPEGAVRSSVALIRPPGHHAEPAQGTARSGVALLRPFAHGFCLLNNVATAAAWARSQGVARVLIVDWDGVARVLIVDWDVHHGNGTQRAFLSDATVMYCSLHRHDRGRFFPGGSDGSHRSVGAGAGAGYTVNVAWEGAGAGDAEYLEAMRRVVLPIAQRFQPQLVLVSAGFDACAGDAAMGGCRVTPGGFAAMTRMLMPLAGGQVVLALEGGYSLRSLGRCVAACCKALLGEATEEEHLTAAATFETTAAALAGPASTTQQAHAAGLCAGASAARACANCSSSTGGGANAQVSAAALRSISATILAHEPFWPGLGGRGGTATATAAAQA</sequence>
<evidence type="ECO:0000256" key="5">
    <source>
        <dbReference type="ARBA" id="ARBA00022801"/>
    </source>
</evidence>
<keyword evidence="13" id="KW-1185">Reference proteome</keyword>
<keyword evidence="7" id="KW-0805">Transcription regulation</keyword>
<dbReference type="InterPro" id="IPR023696">
    <property type="entry name" value="Ureohydrolase_dom_sf"/>
</dbReference>
<keyword evidence="4" id="KW-0678">Repressor</keyword>
<evidence type="ECO:0000313" key="13">
    <source>
        <dbReference type="Proteomes" id="UP000664859"/>
    </source>
</evidence>
<keyword evidence="9" id="KW-0539">Nucleus</keyword>
<dbReference type="GO" id="GO:0141221">
    <property type="term" value="F:histone deacetylase activity, hydrolytic mechanism"/>
    <property type="evidence" value="ECO:0007669"/>
    <property type="project" value="UniProtKB-EC"/>
</dbReference>
<protein>
    <recommendedName>
        <fullName evidence="3">histone deacetylase</fullName>
        <ecNumber evidence="3">3.5.1.98</ecNumber>
    </recommendedName>
</protein>
<dbReference type="SUPFAM" id="SSF52768">
    <property type="entry name" value="Arginase/deacetylase"/>
    <property type="match status" value="2"/>
</dbReference>
<dbReference type="OrthoDB" id="424012at2759"/>
<feature type="compositionally biased region" description="Polar residues" evidence="10">
    <location>
        <begin position="1"/>
        <end position="17"/>
    </location>
</feature>
<organism evidence="12 13">
    <name type="scientific">Tribonema minus</name>
    <dbReference type="NCBI Taxonomy" id="303371"/>
    <lineage>
        <taxon>Eukaryota</taxon>
        <taxon>Sar</taxon>
        <taxon>Stramenopiles</taxon>
        <taxon>Ochrophyta</taxon>
        <taxon>PX clade</taxon>
        <taxon>Xanthophyceae</taxon>
        <taxon>Tribonematales</taxon>
        <taxon>Tribonemataceae</taxon>
        <taxon>Tribonema</taxon>
    </lineage>
</organism>
<dbReference type="Pfam" id="PF00850">
    <property type="entry name" value="Hist_deacetyl"/>
    <property type="match status" value="3"/>
</dbReference>
<feature type="domain" description="Histone deacetylase" evidence="11">
    <location>
        <begin position="261"/>
        <end position="421"/>
    </location>
</feature>
<name>A0A835Z1R6_9STRA</name>
<evidence type="ECO:0000256" key="8">
    <source>
        <dbReference type="ARBA" id="ARBA00023163"/>
    </source>
</evidence>
<dbReference type="AlphaFoldDB" id="A0A835Z1R6"/>
<evidence type="ECO:0000256" key="2">
    <source>
        <dbReference type="ARBA" id="ARBA00007738"/>
    </source>
</evidence>
<accession>A0A835Z1R6</accession>
<evidence type="ECO:0000313" key="12">
    <source>
        <dbReference type="EMBL" id="KAG5184828.1"/>
    </source>
</evidence>
<dbReference type="EMBL" id="JAFCMP010000149">
    <property type="protein sequence ID" value="KAG5184828.1"/>
    <property type="molecule type" value="Genomic_DNA"/>
</dbReference>
<keyword evidence="5" id="KW-0378">Hydrolase</keyword>
<dbReference type="Proteomes" id="UP000664859">
    <property type="component" value="Unassembled WGS sequence"/>
</dbReference>
<dbReference type="InterPro" id="IPR037138">
    <property type="entry name" value="His_deacetylse_dom_sf"/>
</dbReference>
<keyword evidence="8" id="KW-0804">Transcription</keyword>
<evidence type="ECO:0000259" key="11">
    <source>
        <dbReference type="Pfam" id="PF00850"/>
    </source>
</evidence>
<evidence type="ECO:0000256" key="4">
    <source>
        <dbReference type="ARBA" id="ARBA00022491"/>
    </source>
</evidence>
<evidence type="ECO:0000256" key="10">
    <source>
        <dbReference type="SAM" id="MobiDB-lite"/>
    </source>
</evidence>
<reference evidence="12" key="1">
    <citation type="submission" date="2021-02" db="EMBL/GenBank/DDBJ databases">
        <title>First Annotated Genome of the Yellow-green Alga Tribonema minus.</title>
        <authorList>
            <person name="Mahan K.M."/>
        </authorList>
    </citation>
    <scope>NUCLEOTIDE SEQUENCE</scope>
    <source>
        <strain evidence="12">UTEX B ZZ1240</strain>
    </source>
</reference>
<evidence type="ECO:0000256" key="1">
    <source>
        <dbReference type="ARBA" id="ARBA00004123"/>
    </source>
</evidence>
<proteinExistence type="inferred from homology"/>
<evidence type="ECO:0000256" key="7">
    <source>
        <dbReference type="ARBA" id="ARBA00023015"/>
    </source>
</evidence>
<comment type="similarity">
    <text evidence="2">Belongs to the histone deacetylase family. HD type 2 subfamily.</text>
</comment>
<dbReference type="InterPro" id="IPR023801">
    <property type="entry name" value="His_deacetylse_dom"/>
</dbReference>
<comment type="subcellular location">
    <subcellularLocation>
        <location evidence="1">Nucleus</location>
    </subcellularLocation>
</comment>
<feature type="region of interest" description="Disordered" evidence="10">
    <location>
        <begin position="1"/>
        <end position="26"/>
    </location>
</feature>
<evidence type="ECO:0000256" key="3">
    <source>
        <dbReference type="ARBA" id="ARBA00012111"/>
    </source>
</evidence>
<dbReference type="GO" id="GO:0040029">
    <property type="term" value="P:epigenetic regulation of gene expression"/>
    <property type="evidence" value="ECO:0007669"/>
    <property type="project" value="TreeGrafter"/>
</dbReference>
<dbReference type="PANTHER" id="PTHR10625:SF5">
    <property type="entry name" value="HISTONE DEACETYLASE"/>
    <property type="match status" value="1"/>
</dbReference>
<dbReference type="GO" id="GO:0000118">
    <property type="term" value="C:histone deacetylase complex"/>
    <property type="evidence" value="ECO:0007669"/>
    <property type="project" value="TreeGrafter"/>
</dbReference>
<dbReference type="EC" id="3.5.1.98" evidence="3"/>
<gene>
    <name evidence="12" type="ORF">JKP88DRAFT_313878</name>
</gene>
<feature type="domain" description="Histone deacetylase" evidence="11">
    <location>
        <begin position="64"/>
        <end position="180"/>
    </location>
</feature>
<evidence type="ECO:0000256" key="6">
    <source>
        <dbReference type="ARBA" id="ARBA00022853"/>
    </source>
</evidence>
<comment type="caution">
    <text evidence="12">The sequence shown here is derived from an EMBL/GenBank/DDBJ whole genome shotgun (WGS) entry which is preliminary data.</text>
</comment>
<keyword evidence="6" id="KW-0156">Chromatin regulator</keyword>